<feature type="compositionally biased region" description="Pro residues" evidence="1">
    <location>
        <begin position="118"/>
        <end position="137"/>
    </location>
</feature>
<proteinExistence type="predicted"/>
<dbReference type="Proteomes" id="UP000053989">
    <property type="component" value="Unassembled WGS sequence"/>
</dbReference>
<feature type="compositionally biased region" description="Basic and acidic residues" evidence="1">
    <location>
        <begin position="64"/>
        <end position="73"/>
    </location>
</feature>
<feature type="compositionally biased region" description="Polar residues" evidence="1">
    <location>
        <begin position="95"/>
        <end position="104"/>
    </location>
</feature>
<dbReference type="HOGENOM" id="CLU_109930_0_0_1"/>
<feature type="region of interest" description="Disordered" evidence="1">
    <location>
        <begin position="1"/>
        <end position="140"/>
    </location>
</feature>
<reference evidence="2 3" key="1">
    <citation type="submission" date="2014-04" db="EMBL/GenBank/DDBJ databases">
        <authorList>
            <consortium name="DOE Joint Genome Institute"/>
            <person name="Kuo A."/>
            <person name="Kohler A."/>
            <person name="Nagy L.G."/>
            <person name="Floudas D."/>
            <person name="Copeland A."/>
            <person name="Barry K.W."/>
            <person name="Cichocki N."/>
            <person name="Veneault-Fourrey C."/>
            <person name="LaButti K."/>
            <person name="Lindquist E.A."/>
            <person name="Lipzen A."/>
            <person name="Lundell T."/>
            <person name="Morin E."/>
            <person name="Murat C."/>
            <person name="Sun H."/>
            <person name="Tunlid A."/>
            <person name="Henrissat B."/>
            <person name="Grigoriev I.V."/>
            <person name="Hibbett D.S."/>
            <person name="Martin F."/>
            <person name="Nordberg H.P."/>
            <person name="Cantor M.N."/>
            <person name="Hua S.X."/>
        </authorList>
    </citation>
    <scope>NUCLEOTIDE SEQUENCE [LARGE SCALE GENOMIC DNA]</scope>
    <source>
        <strain evidence="2 3">Foug A</strain>
    </source>
</reference>
<evidence type="ECO:0000313" key="3">
    <source>
        <dbReference type="Proteomes" id="UP000053989"/>
    </source>
</evidence>
<name>A0A0C3EKS6_9AGAM</name>
<dbReference type="EMBL" id="KN822008">
    <property type="protein sequence ID" value="KIM68819.1"/>
    <property type="molecule type" value="Genomic_DNA"/>
</dbReference>
<protein>
    <submittedName>
        <fullName evidence="2">Uncharacterized protein</fullName>
    </submittedName>
</protein>
<evidence type="ECO:0000313" key="2">
    <source>
        <dbReference type="EMBL" id="KIM68819.1"/>
    </source>
</evidence>
<dbReference type="OrthoDB" id="3260925at2759"/>
<keyword evidence="3" id="KW-1185">Reference proteome</keyword>
<accession>A0A0C3EKS6</accession>
<sequence>MAFARSSSPPPPMPSPQLVPTSLPSPPPLSVRSFRTYSLHHSSPPSPSSSIGDSLAPKTIPACRSHDRLDRRAKAGLFGDDDDFGTGKPFPYRRLTSTHPSSPRTLKRILGHPSPRCRSPPPSPAAASPPPPVPPIPSCLLASTDKKSVLQPLKQSTAHQGVSDSRNRCESIPSAMTCMQFFAIHNRRDCKD</sequence>
<feature type="compositionally biased region" description="Pro residues" evidence="1">
    <location>
        <begin position="8"/>
        <end position="29"/>
    </location>
</feature>
<organism evidence="2 3">
    <name type="scientific">Scleroderma citrinum Foug A</name>
    <dbReference type="NCBI Taxonomy" id="1036808"/>
    <lineage>
        <taxon>Eukaryota</taxon>
        <taxon>Fungi</taxon>
        <taxon>Dikarya</taxon>
        <taxon>Basidiomycota</taxon>
        <taxon>Agaricomycotina</taxon>
        <taxon>Agaricomycetes</taxon>
        <taxon>Agaricomycetidae</taxon>
        <taxon>Boletales</taxon>
        <taxon>Sclerodermatineae</taxon>
        <taxon>Sclerodermataceae</taxon>
        <taxon>Scleroderma</taxon>
    </lineage>
</organism>
<dbReference type="InParanoid" id="A0A0C3EKS6"/>
<gene>
    <name evidence="2" type="ORF">SCLCIDRAFT_1209021</name>
</gene>
<reference evidence="3" key="2">
    <citation type="submission" date="2015-01" db="EMBL/GenBank/DDBJ databases">
        <title>Evolutionary Origins and Diversification of the Mycorrhizal Mutualists.</title>
        <authorList>
            <consortium name="DOE Joint Genome Institute"/>
            <consortium name="Mycorrhizal Genomics Consortium"/>
            <person name="Kohler A."/>
            <person name="Kuo A."/>
            <person name="Nagy L.G."/>
            <person name="Floudas D."/>
            <person name="Copeland A."/>
            <person name="Barry K.W."/>
            <person name="Cichocki N."/>
            <person name="Veneault-Fourrey C."/>
            <person name="LaButti K."/>
            <person name="Lindquist E.A."/>
            <person name="Lipzen A."/>
            <person name="Lundell T."/>
            <person name="Morin E."/>
            <person name="Murat C."/>
            <person name="Riley R."/>
            <person name="Ohm R."/>
            <person name="Sun H."/>
            <person name="Tunlid A."/>
            <person name="Henrissat B."/>
            <person name="Grigoriev I.V."/>
            <person name="Hibbett D.S."/>
            <person name="Martin F."/>
        </authorList>
    </citation>
    <scope>NUCLEOTIDE SEQUENCE [LARGE SCALE GENOMIC DNA]</scope>
    <source>
        <strain evidence="3">Foug A</strain>
    </source>
</reference>
<dbReference type="AlphaFoldDB" id="A0A0C3EKS6"/>
<evidence type="ECO:0000256" key="1">
    <source>
        <dbReference type="SAM" id="MobiDB-lite"/>
    </source>
</evidence>